<dbReference type="Proteomes" id="UP000054166">
    <property type="component" value="Unassembled WGS sequence"/>
</dbReference>
<dbReference type="InParanoid" id="A0A0C3EQP5"/>
<reference evidence="1 2" key="1">
    <citation type="submission" date="2014-04" db="EMBL/GenBank/DDBJ databases">
        <authorList>
            <consortium name="DOE Joint Genome Institute"/>
            <person name="Kuo A."/>
            <person name="Tarkka M."/>
            <person name="Buscot F."/>
            <person name="Kohler A."/>
            <person name="Nagy L.G."/>
            <person name="Floudas D."/>
            <person name="Copeland A."/>
            <person name="Barry K.W."/>
            <person name="Cichocki N."/>
            <person name="Veneault-Fourrey C."/>
            <person name="LaButti K."/>
            <person name="Lindquist E.A."/>
            <person name="Lipzen A."/>
            <person name="Lundell T."/>
            <person name="Morin E."/>
            <person name="Murat C."/>
            <person name="Sun H."/>
            <person name="Tunlid A."/>
            <person name="Henrissat B."/>
            <person name="Grigoriev I.V."/>
            <person name="Hibbett D.S."/>
            <person name="Martin F."/>
            <person name="Nordberg H.P."/>
            <person name="Cantor M.N."/>
            <person name="Hua S.X."/>
        </authorList>
    </citation>
    <scope>NUCLEOTIDE SEQUENCE [LARGE SCALE GENOMIC DNA]</scope>
    <source>
        <strain evidence="1 2">F 1598</strain>
    </source>
</reference>
<sequence>MCMTGPERWHPSEGTASSWIYIASLPHSSAHRTAVQKTIGRCKCIVYGVLFLK</sequence>
<evidence type="ECO:0000313" key="1">
    <source>
        <dbReference type="EMBL" id="KIM74910.1"/>
    </source>
</evidence>
<dbReference type="AlphaFoldDB" id="A0A0C3EQP5"/>
<gene>
    <name evidence="1" type="ORF">PILCRDRAFT_693154</name>
</gene>
<protein>
    <submittedName>
        <fullName evidence="1">Uncharacterized protein</fullName>
    </submittedName>
</protein>
<proteinExistence type="predicted"/>
<name>A0A0C3EQP5_PILCF</name>
<dbReference type="HOGENOM" id="CLU_3069537_0_0_1"/>
<dbReference type="EMBL" id="KN833054">
    <property type="protein sequence ID" value="KIM74910.1"/>
    <property type="molecule type" value="Genomic_DNA"/>
</dbReference>
<accession>A0A0C3EQP5</accession>
<evidence type="ECO:0000313" key="2">
    <source>
        <dbReference type="Proteomes" id="UP000054166"/>
    </source>
</evidence>
<keyword evidence="2" id="KW-1185">Reference proteome</keyword>
<organism evidence="1 2">
    <name type="scientific">Piloderma croceum (strain F 1598)</name>
    <dbReference type="NCBI Taxonomy" id="765440"/>
    <lineage>
        <taxon>Eukaryota</taxon>
        <taxon>Fungi</taxon>
        <taxon>Dikarya</taxon>
        <taxon>Basidiomycota</taxon>
        <taxon>Agaricomycotina</taxon>
        <taxon>Agaricomycetes</taxon>
        <taxon>Agaricomycetidae</taxon>
        <taxon>Atheliales</taxon>
        <taxon>Atheliaceae</taxon>
        <taxon>Piloderma</taxon>
    </lineage>
</organism>
<reference evidence="2" key="2">
    <citation type="submission" date="2015-01" db="EMBL/GenBank/DDBJ databases">
        <title>Evolutionary Origins and Diversification of the Mycorrhizal Mutualists.</title>
        <authorList>
            <consortium name="DOE Joint Genome Institute"/>
            <consortium name="Mycorrhizal Genomics Consortium"/>
            <person name="Kohler A."/>
            <person name="Kuo A."/>
            <person name="Nagy L.G."/>
            <person name="Floudas D."/>
            <person name="Copeland A."/>
            <person name="Barry K.W."/>
            <person name="Cichocki N."/>
            <person name="Veneault-Fourrey C."/>
            <person name="LaButti K."/>
            <person name="Lindquist E.A."/>
            <person name="Lipzen A."/>
            <person name="Lundell T."/>
            <person name="Morin E."/>
            <person name="Murat C."/>
            <person name="Riley R."/>
            <person name="Ohm R."/>
            <person name="Sun H."/>
            <person name="Tunlid A."/>
            <person name="Henrissat B."/>
            <person name="Grigoriev I.V."/>
            <person name="Hibbett D.S."/>
            <person name="Martin F."/>
        </authorList>
    </citation>
    <scope>NUCLEOTIDE SEQUENCE [LARGE SCALE GENOMIC DNA]</scope>
    <source>
        <strain evidence="2">F 1598</strain>
    </source>
</reference>